<comment type="subcellular location">
    <subcellularLocation>
        <location evidence="1 6">Cell membrane</location>
        <topology evidence="1 6">Multi-pass membrane protein</topology>
    </subcellularLocation>
</comment>
<dbReference type="Pfam" id="PF09335">
    <property type="entry name" value="VTT_dom"/>
    <property type="match status" value="1"/>
</dbReference>
<dbReference type="STRING" id="59922.P9303_20551"/>
<dbReference type="PANTHER" id="PTHR12677:SF59">
    <property type="entry name" value="GOLGI APPARATUS MEMBRANE PROTEIN TVP38-RELATED"/>
    <property type="match status" value="1"/>
</dbReference>
<dbReference type="Proteomes" id="UP000002274">
    <property type="component" value="Chromosome"/>
</dbReference>
<proteinExistence type="inferred from homology"/>
<dbReference type="InterPro" id="IPR032816">
    <property type="entry name" value="VTT_dom"/>
</dbReference>
<evidence type="ECO:0000256" key="3">
    <source>
        <dbReference type="ARBA" id="ARBA00022692"/>
    </source>
</evidence>
<dbReference type="BioCyc" id="PMAR59922:G1G80-1792-MONOMER"/>
<feature type="transmembrane region" description="Helical" evidence="6">
    <location>
        <begin position="196"/>
        <end position="216"/>
    </location>
</feature>
<dbReference type="AlphaFoldDB" id="A2CBD1"/>
<dbReference type="InterPro" id="IPR015414">
    <property type="entry name" value="TMEM64"/>
</dbReference>
<evidence type="ECO:0000256" key="5">
    <source>
        <dbReference type="ARBA" id="ARBA00023136"/>
    </source>
</evidence>
<organism evidence="8 9">
    <name type="scientific">Prochlorococcus marinus (strain MIT 9303)</name>
    <dbReference type="NCBI Taxonomy" id="59922"/>
    <lineage>
        <taxon>Bacteria</taxon>
        <taxon>Bacillati</taxon>
        <taxon>Cyanobacteriota</taxon>
        <taxon>Cyanophyceae</taxon>
        <taxon>Synechococcales</taxon>
        <taxon>Prochlorococcaceae</taxon>
        <taxon>Prochlorococcus</taxon>
    </lineage>
</organism>
<feature type="transmembrane region" description="Helical" evidence="6">
    <location>
        <begin position="31"/>
        <end position="52"/>
    </location>
</feature>
<name>A2CBD1_PROM3</name>
<feature type="domain" description="VTT" evidence="7">
    <location>
        <begin position="52"/>
        <end position="170"/>
    </location>
</feature>
<evidence type="ECO:0000259" key="7">
    <source>
        <dbReference type="Pfam" id="PF09335"/>
    </source>
</evidence>
<accession>A2CBD1</accession>
<dbReference type="PANTHER" id="PTHR12677">
    <property type="entry name" value="GOLGI APPARATUS MEMBRANE PROTEIN TVP38-RELATED"/>
    <property type="match status" value="1"/>
</dbReference>
<evidence type="ECO:0000256" key="2">
    <source>
        <dbReference type="ARBA" id="ARBA00022475"/>
    </source>
</evidence>
<gene>
    <name evidence="8" type="ordered locus">P9303_20551</name>
</gene>
<dbReference type="RefSeq" id="WP_011826669.1">
    <property type="nucleotide sequence ID" value="NC_008820.1"/>
</dbReference>
<keyword evidence="3 6" id="KW-0812">Transmembrane</keyword>
<evidence type="ECO:0000313" key="8">
    <source>
        <dbReference type="EMBL" id="ABM78791.1"/>
    </source>
</evidence>
<sequence length="228" mass="25481">MVALMIYIAQFLDVSTIGSWLKGIDGRVESIGLWAISIIFALRSISIIIPILPGTYCSVLSGYFFGFQQGLLVIFIADLLACCSCFTLSRKFGRTVIEKLVGKNLMNRVENFSKKHLEQNFFLMTSFLMSNLFDFVCYGLGLTKVKWKKFLPALLFSIIISDAPFVASGYALKRLGGIEIQEIINGNIKALQGQPLTIFIASITLIFSLAIINMVLQRRQDNIKRTAN</sequence>
<keyword evidence="4 6" id="KW-1133">Transmembrane helix</keyword>
<dbReference type="GO" id="GO:0005886">
    <property type="term" value="C:plasma membrane"/>
    <property type="evidence" value="ECO:0007669"/>
    <property type="project" value="UniProtKB-SubCell"/>
</dbReference>
<reference evidence="8 9" key="1">
    <citation type="journal article" date="2007" name="PLoS Genet.">
        <title>Patterns and implications of gene gain and loss in the evolution of Prochlorococcus.</title>
        <authorList>
            <person name="Kettler G.C."/>
            <person name="Martiny A.C."/>
            <person name="Huang K."/>
            <person name="Zucker J."/>
            <person name="Coleman M.L."/>
            <person name="Rodrigue S."/>
            <person name="Chen F."/>
            <person name="Lapidus A."/>
            <person name="Ferriera S."/>
            <person name="Johnson J."/>
            <person name="Steglich C."/>
            <person name="Church G.M."/>
            <person name="Richardson P."/>
            <person name="Chisholm S.W."/>
        </authorList>
    </citation>
    <scope>NUCLEOTIDE SEQUENCE [LARGE SCALE GENOMIC DNA]</scope>
    <source>
        <strain evidence="8 9">MIT 9303</strain>
    </source>
</reference>
<feature type="transmembrane region" description="Helical" evidence="6">
    <location>
        <begin position="121"/>
        <end position="141"/>
    </location>
</feature>
<feature type="transmembrane region" description="Helical" evidence="6">
    <location>
        <begin position="64"/>
        <end position="89"/>
    </location>
</feature>
<keyword evidence="2 6" id="KW-1003">Cell membrane</keyword>
<evidence type="ECO:0000256" key="1">
    <source>
        <dbReference type="ARBA" id="ARBA00004651"/>
    </source>
</evidence>
<feature type="transmembrane region" description="Helical" evidence="6">
    <location>
        <begin position="153"/>
        <end position="172"/>
    </location>
</feature>
<dbReference type="KEGG" id="pmf:P9303_20551"/>
<protein>
    <recommendedName>
        <fullName evidence="6">TVP38/TMEM64 family membrane protein</fullName>
    </recommendedName>
</protein>
<dbReference type="HOGENOM" id="CLU_038944_9_0_3"/>
<evidence type="ECO:0000256" key="4">
    <source>
        <dbReference type="ARBA" id="ARBA00022989"/>
    </source>
</evidence>
<comment type="similarity">
    <text evidence="6">Belongs to the TVP38/TMEM64 family.</text>
</comment>
<keyword evidence="5 6" id="KW-0472">Membrane</keyword>
<evidence type="ECO:0000256" key="6">
    <source>
        <dbReference type="RuleBase" id="RU366058"/>
    </source>
</evidence>
<dbReference type="EMBL" id="CP000554">
    <property type="protein sequence ID" value="ABM78791.1"/>
    <property type="molecule type" value="Genomic_DNA"/>
</dbReference>
<evidence type="ECO:0000313" key="9">
    <source>
        <dbReference type="Proteomes" id="UP000002274"/>
    </source>
</evidence>